<sequence>MGVKDIDYDTIIRLYWNTEPAWSGLDLAKYFDCGNSSIYKFMEKHGIPRRNQSDAHINAWRCEWKKENLLDGIVKLWSNPEFREKQSKISSEASKEQWKDPEFQKLMSKIHKEKWNNPEYREKMVEVGKNLWKNPEFRAKRSEERSKLMKENWKNPKFREAMIKRNTEIWNEPEYRRHLTEITKKAYHDNPNHPLRIRNERNINKNKKKEKVLKNESS</sequence>
<reference evidence="2" key="1">
    <citation type="journal article" date="2015" name="Nature">
        <title>Complex archaea that bridge the gap between prokaryotes and eukaryotes.</title>
        <authorList>
            <person name="Spang A."/>
            <person name="Saw J.H."/>
            <person name="Jorgensen S.L."/>
            <person name="Zaremba-Niedzwiedzka K."/>
            <person name="Martijn J."/>
            <person name="Lind A.E."/>
            <person name="van Eijk R."/>
            <person name="Schleper C."/>
            <person name="Guy L."/>
            <person name="Ettema T.J."/>
        </authorList>
    </citation>
    <scope>NUCLEOTIDE SEQUENCE</scope>
</reference>
<gene>
    <name evidence="2" type="ORF">LCGC14_2636100</name>
</gene>
<protein>
    <submittedName>
        <fullName evidence="2">Uncharacterized protein</fullName>
    </submittedName>
</protein>
<feature type="region of interest" description="Disordered" evidence="1">
    <location>
        <begin position="186"/>
        <end position="218"/>
    </location>
</feature>
<dbReference type="EMBL" id="LAZR01045338">
    <property type="protein sequence ID" value="KKK99104.1"/>
    <property type="molecule type" value="Genomic_DNA"/>
</dbReference>
<evidence type="ECO:0000313" key="2">
    <source>
        <dbReference type="EMBL" id="KKK99104.1"/>
    </source>
</evidence>
<organism evidence="2">
    <name type="scientific">marine sediment metagenome</name>
    <dbReference type="NCBI Taxonomy" id="412755"/>
    <lineage>
        <taxon>unclassified sequences</taxon>
        <taxon>metagenomes</taxon>
        <taxon>ecological metagenomes</taxon>
    </lineage>
</organism>
<evidence type="ECO:0000256" key="1">
    <source>
        <dbReference type="SAM" id="MobiDB-lite"/>
    </source>
</evidence>
<name>A0A0F9C9Q8_9ZZZZ</name>
<proteinExistence type="predicted"/>
<accession>A0A0F9C9Q8</accession>
<feature type="compositionally biased region" description="Basic and acidic residues" evidence="1">
    <location>
        <begin position="186"/>
        <end position="203"/>
    </location>
</feature>
<comment type="caution">
    <text evidence="2">The sequence shown here is derived from an EMBL/GenBank/DDBJ whole genome shotgun (WGS) entry which is preliminary data.</text>
</comment>
<dbReference type="AlphaFoldDB" id="A0A0F9C9Q8"/>